<sequence>MKILLRIFILLSTLLYITKSLANCDFNNVYRNLKCTESENKKILIQLKNKNNNKTSDFKKWSSDVQKKCEWSTSYALGEGVGLIKEKCYQREYLSRLEYLNTGKNDAKEFNYYNLEITALPYNSNDHLQCLESGNKDSCQKVNLIKSSKLIKYYSFISPSFGDGVVLKETEKGSEIIILPFLANENEGVQLVIYTIDKFGVVKEKYISAQKNVSIDKNYNITYYFKGNKVQEKL</sequence>
<dbReference type="AlphaFoldDB" id="N8YCK8"/>
<name>N8YCK8_9GAMM</name>
<keyword evidence="1" id="KW-0732">Signal</keyword>
<evidence type="ECO:0000313" key="2">
    <source>
        <dbReference type="EMBL" id="ENV34381.1"/>
    </source>
</evidence>
<dbReference type="Proteomes" id="UP000013117">
    <property type="component" value="Unassembled WGS sequence"/>
</dbReference>
<organism evidence="2 3">
    <name type="scientific">Acinetobacter gerneri DSM 14967 = CIP 107464 = MTCC 9824</name>
    <dbReference type="NCBI Taxonomy" id="1120926"/>
    <lineage>
        <taxon>Bacteria</taxon>
        <taxon>Pseudomonadati</taxon>
        <taxon>Pseudomonadota</taxon>
        <taxon>Gammaproteobacteria</taxon>
        <taxon>Moraxellales</taxon>
        <taxon>Moraxellaceae</taxon>
        <taxon>Acinetobacter</taxon>
    </lineage>
</organism>
<dbReference type="EMBL" id="APPN01000058">
    <property type="protein sequence ID" value="ENV34381.1"/>
    <property type="molecule type" value="Genomic_DNA"/>
</dbReference>
<dbReference type="RefSeq" id="WP_004860704.1">
    <property type="nucleotide sequence ID" value="NZ_ASYY01000038.1"/>
</dbReference>
<keyword evidence="3" id="KW-1185">Reference proteome</keyword>
<dbReference type="OrthoDB" id="6691601at2"/>
<evidence type="ECO:0000256" key="1">
    <source>
        <dbReference type="SAM" id="SignalP"/>
    </source>
</evidence>
<dbReference type="GeneID" id="84208834"/>
<feature type="signal peptide" evidence="1">
    <location>
        <begin position="1"/>
        <end position="22"/>
    </location>
</feature>
<protein>
    <submittedName>
        <fullName evidence="2">Uncharacterized protein</fullName>
    </submittedName>
</protein>
<feature type="chain" id="PRO_5004136914" evidence="1">
    <location>
        <begin position="23"/>
        <end position="234"/>
    </location>
</feature>
<reference evidence="2 3" key="1">
    <citation type="submission" date="2013-02" db="EMBL/GenBank/DDBJ databases">
        <title>The Genome Sequence of Acinetobacter gerneri CIP 107464.</title>
        <authorList>
            <consortium name="The Broad Institute Genome Sequencing Platform"/>
            <consortium name="The Broad Institute Genome Sequencing Center for Infectious Disease"/>
            <person name="Cerqueira G."/>
            <person name="Feldgarden M."/>
            <person name="Courvalin P."/>
            <person name="Perichon B."/>
            <person name="Grillot-Courvalin C."/>
            <person name="Clermont D."/>
            <person name="Rocha E."/>
            <person name="Yoon E.-J."/>
            <person name="Nemec A."/>
            <person name="Walker B."/>
            <person name="Young S.K."/>
            <person name="Zeng Q."/>
            <person name="Gargeya S."/>
            <person name="Fitzgerald M."/>
            <person name="Haas B."/>
            <person name="Abouelleil A."/>
            <person name="Alvarado L."/>
            <person name="Arachchi H.M."/>
            <person name="Berlin A.M."/>
            <person name="Chapman S.B."/>
            <person name="Dewar J."/>
            <person name="Goldberg J."/>
            <person name="Griggs A."/>
            <person name="Gujja S."/>
            <person name="Hansen M."/>
            <person name="Howarth C."/>
            <person name="Imamovic A."/>
            <person name="Larimer J."/>
            <person name="McCowan C."/>
            <person name="Murphy C."/>
            <person name="Neiman D."/>
            <person name="Pearson M."/>
            <person name="Priest M."/>
            <person name="Roberts A."/>
            <person name="Saif S."/>
            <person name="Shea T."/>
            <person name="Sisk P."/>
            <person name="Sykes S."/>
            <person name="Wortman J."/>
            <person name="Nusbaum C."/>
            <person name="Birren B."/>
        </authorList>
    </citation>
    <scope>NUCLEOTIDE SEQUENCE [LARGE SCALE GENOMIC DNA]</scope>
    <source>
        <strain evidence="2 3">CIP 107464</strain>
    </source>
</reference>
<comment type="caution">
    <text evidence="2">The sequence shown here is derived from an EMBL/GenBank/DDBJ whole genome shotgun (WGS) entry which is preliminary data.</text>
</comment>
<evidence type="ECO:0000313" key="3">
    <source>
        <dbReference type="Proteomes" id="UP000013117"/>
    </source>
</evidence>
<gene>
    <name evidence="2" type="ORF">F960_01448</name>
</gene>
<dbReference type="PATRIC" id="fig|1120926.3.peg.1389"/>
<accession>N8YCK8</accession>
<proteinExistence type="predicted"/>
<dbReference type="HOGENOM" id="CLU_100107_0_0_6"/>